<name>A0A934SH26_9RHOB</name>
<keyword evidence="2" id="KW-1185">Reference proteome</keyword>
<dbReference type="AlphaFoldDB" id="A0A934SH26"/>
<sequence>MAQSQTKTLTIADAKAQAKAADAVLEQMFAYYDRVEIKDDSATGHDIRHAA</sequence>
<dbReference type="Proteomes" id="UP000640485">
    <property type="component" value="Unassembled WGS sequence"/>
</dbReference>
<organism evidence="1 2">
    <name type="scientific">Paracoccus caeni</name>
    <dbReference type="NCBI Taxonomy" id="657651"/>
    <lineage>
        <taxon>Bacteria</taxon>
        <taxon>Pseudomonadati</taxon>
        <taxon>Pseudomonadota</taxon>
        <taxon>Alphaproteobacteria</taxon>
        <taxon>Rhodobacterales</taxon>
        <taxon>Paracoccaceae</taxon>
        <taxon>Paracoccus</taxon>
    </lineage>
</organism>
<accession>A0A934SH26</accession>
<evidence type="ECO:0000313" key="2">
    <source>
        <dbReference type="Proteomes" id="UP000640485"/>
    </source>
</evidence>
<gene>
    <name evidence="1" type="ORF">JJJ17_03865</name>
</gene>
<comment type="caution">
    <text evidence="1">The sequence shown here is derived from an EMBL/GenBank/DDBJ whole genome shotgun (WGS) entry which is preliminary data.</text>
</comment>
<dbReference type="EMBL" id="JAEPRQ010000001">
    <property type="protein sequence ID" value="MBK4215059.1"/>
    <property type="molecule type" value="Genomic_DNA"/>
</dbReference>
<protein>
    <submittedName>
        <fullName evidence="1">Uncharacterized protein</fullName>
    </submittedName>
</protein>
<dbReference type="RefSeq" id="WP_200683915.1">
    <property type="nucleotide sequence ID" value="NZ_JAEPRQ010000001.1"/>
</dbReference>
<proteinExistence type="predicted"/>
<reference evidence="1" key="1">
    <citation type="submission" date="2021-01" db="EMBL/GenBank/DDBJ databases">
        <title>Paracoccus amoyensis sp. nov., isolated from the surface seawater along the coast of Xiamen Island, China.</title>
        <authorList>
            <person name="Lyu L."/>
        </authorList>
    </citation>
    <scope>NUCLEOTIDE SEQUENCE</scope>
    <source>
        <strain evidence="1">MJ17</strain>
    </source>
</reference>
<evidence type="ECO:0000313" key="1">
    <source>
        <dbReference type="EMBL" id="MBK4215059.1"/>
    </source>
</evidence>